<evidence type="ECO:0000313" key="7">
    <source>
        <dbReference type="EMBL" id="QED49888.1"/>
    </source>
</evidence>
<feature type="transmembrane region" description="Helical" evidence="6">
    <location>
        <begin position="133"/>
        <end position="151"/>
    </location>
</feature>
<name>A0A5B8ZA78_CYTDA</name>
<feature type="transmembrane region" description="Helical" evidence="6">
    <location>
        <begin position="30"/>
        <end position="48"/>
    </location>
</feature>
<dbReference type="AlphaFoldDB" id="A0A5B8ZA78"/>
<feature type="transmembrane region" description="Helical" evidence="6">
    <location>
        <begin position="7"/>
        <end position="24"/>
    </location>
</feature>
<dbReference type="RefSeq" id="WP_057772510.1">
    <property type="nucleotide sequence ID" value="NZ_CP042593.1"/>
</dbReference>
<comment type="subcellular location">
    <subcellularLocation>
        <location evidence="1">Membrane</location>
        <topology evidence="1">Multi-pass membrane protein</topology>
    </subcellularLocation>
</comment>
<dbReference type="PANTHER" id="PTHR10283">
    <property type="entry name" value="SOLUTE CARRIER FAMILY 13 MEMBER"/>
    <property type="match status" value="1"/>
</dbReference>
<dbReference type="STRING" id="1742359.GCA_001439625_02938"/>
<feature type="transmembrane region" description="Helical" evidence="6">
    <location>
        <begin position="421"/>
        <end position="439"/>
    </location>
</feature>
<feature type="transmembrane region" description="Helical" evidence="6">
    <location>
        <begin position="460"/>
        <end position="481"/>
    </location>
</feature>
<evidence type="ECO:0000256" key="3">
    <source>
        <dbReference type="ARBA" id="ARBA00022692"/>
    </source>
</evidence>
<evidence type="ECO:0000256" key="6">
    <source>
        <dbReference type="SAM" id="Phobius"/>
    </source>
</evidence>
<dbReference type="Pfam" id="PF00939">
    <property type="entry name" value="Na_sulph_symp"/>
    <property type="match status" value="1"/>
</dbReference>
<feature type="transmembrane region" description="Helical" evidence="6">
    <location>
        <begin position="303"/>
        <end position="323"/>
    </location>
</feature>
<evidence type="ECO:0000256" key="5">
    <source>
        <dbReference type="ARBA" id="ARBA00023136"/>
    </source>
</evidence>
<reference evidence="8" key="1">
    <citation type="submission" date="2019-08" db="EMBL/GenBank/DDBJ databases">
        <authorList>
            <person name="Zheng X."/>
        </authorList>
    </citation>
    <scope>NUCLEOTIDE SEQUENCE [LARGE SCALE GENOMIC DNA]</scope>
    <source>
        <strain evidence="8">FJAT-25496</strain>
    </source>
</reference>
<feature type="transmembrane region" description="Helical" evidence="6">
    <location>
        <begin position="330"/>
        <end position="349"/>
    </location>
</feature>
<protein>
    <submittedName>
        <fullName evidence="7">DASS family sodium-coupled anion symporter</fullName>
    </submittedName>
</protein>
<dbReference type="InterPro" id="IPR001898">
    <property type="entry name" value="SLC13A/DASS"/>
</dbReference>
<feature type="transmembrane region" description="Helical" evidence="6">
    <location>
        <begin position="223"/>
        <end position="244"/>
    </location>
</feature>
<keyword evidence="8" id="KW-1185">Reference proteome</keyword>
<dbReference type="InterPro" id="IPR030676">
    <property type="entry name" value="CitT-rel"/>
</dbReference>
<feature type="transmembrane region" description="Helical" evidence="6">
    <location>
        <begin position="389"/>
        <end position="409"/>
    </location>
</feature>
<keyword evidence="3 6" id="KW-0812">Transmembrane</keyword>
<comment type="similarity">
    <text evidence="2">Belongs to the SLC13A/DASS transporter (TC 2.A.47) family. DIT1 subfamily.</text>
</comment>
<sequence length="485" mass="51728">MEKKKLISICLAFAVFFIIILLPNPESLPIAGQRALAILALAVILWVTEAVSYPVSAAIIVVLITVCIGLSPTIEDPSVTYTSQGALKLAFGGFSSSAVGLVAGALFIAAAMEITGLHKRLALFIMSKVGTKTSSLVFGTILVSIILALFVPSATARAGTIIPILMGIVAAFSLPKTSRLAALLIITAVQSISIWNIGIKTAAAQNMVGLGFMEQAFGSNITWGQWFIYAAPWSIIMSIFLFFIMNKLIKPEIGELEGGKEIISAQLKELGKISTKELRLIIISLVLLVLWATEGILHPFDSTTVTIAAVAYMLFPGIGIFSWKEVESKIPWGTIIVFAIGISLGTVLLQTQGASWLSENTLEAVGLTSMPLIFIIMILTLFNILIHLGFASATSLASAFIPIVIALVASMEPTSFNGPGLVLIQQFAISFGFLLPVSAPQNMLAYGTGAFTTKDLLKSGIPITIVGYALIVIFSLTYWQWVGLL</sequence>
<keyword evidence="5 6" id="KW-0472">Membrane</keyword>
<feature type="transmembrane region" description="Helical" evidence="6">
    <location>
        <begin position="278"/>
        <end position="297"/>
    </location>
</feature>
<proteinExistence type="inferred from homology"/>
<evidence type="ECO:0000313" key="8">
    <source>
        <dbReference type="Proteomes" id="UP000321555"/>
    </source>
</evidence>
<organism evidence="7 8">
    <name type="scientific">Cytobacillus dafuensis</name>
    <name type="common">Bacillus dafuensis</name>
    <dbReference type="NCBI Taxonomy" id="1742359"/>
    <lineage>
        <taxon>Bacteria</taxon>
        <taxon>Bacillati</taxon>
        <taxon>Bacillota</taxon>
        <taxon>Bacilli</taxon>
        <taxon>Bacillales</taxon>
        <taxon>Bacillaceae</taxon>
        <taxon>Cytobacillus</taxon>
    </lineage>
</organism>
<keyword evidence="4 6" id="KW-1133">Transmembrane helix</keyword>
<gene>
    <name evidence="7" type="ORF">FSZ17_22860</name>
</gene>
<dbReference type="OrthoDB" id="9156049at2"/>
<dbReference type="Proteomes" id="UP000321555">
    <property type="component" value="Chromosome"/>
</dbReference>
<evidence type="ECO:0000256" key="1">
    <source>
        <dbReference type="ARBA" id="ARBA00004141"/>
    </source>
</evidence>
<feature type="transmembrane region" description="Helical" evidence="6">
    <location>
        <begin position="55"/>
        <end position="74"/>
    </location>
</feature>
<feature type="transmembrane region" description="Helical" evidence="6">
    <location>
        <begin position="361"/>
        <end position="382"/>
    </location>
</feature>
<dbReference type="NCBIfam" id="TIGR00785">
    <property type="entry name" value="dass"/>
    <property type="match status" value="1"/>
</dbReference>
<feature type="transmembrane region" description="Helical" evidence="6">
    <location>
        <begin position="86"/>
        <end position="112"/>
    </location>
</feature>
<dbReference type="GO" id="GO:0005886">
    <property type="term" value="C:plasma membrane"/>
    <property type="evidence" value="ECO:0007669"/>
    <property type="project" value="TreeGrafter"/>
</dbReference>
<dbReference type="GO" id="GO:0022857">
    <property type="term" value="F:transmembrane transporter activity"/>
    <property type="evidence" value="ECO:0007669"/>
    <property type="project" value="InterPro"/>
</dbReference>
<feature type="transmembrane region" description="Helical" evidence="6">
    <location>
        <begin position="181"/>
        <end position="203"/>
    </location>
</feature>
<feature type="transmembrane region" description="Helical" evidence="6">
    <location>
        <begin position="157"/>
        <end position="174"/>
    </location>
</feature>
<dbReference type="EMBL" id="CP042593">
    <property type="protein sequence ID" value="QED49888.1"/>
    <property type="molecule type" value="Genomic_DNA"/>
</dbReference>
<dbReference type="PIRSF" id="PIRSF002457">
    <property type="entry name" value="DASS"/>
    <property type="match status" value="1"/>
</dbReference>
<accession>A0A5B8ZA78</accession>
<evidence type="ECO:0000256" key="2">
    <source>
        <dbReference type="ARBA" id="ARBA00007349"/>
    </source>
</evidence>
<dbReference type="KEGG" id="bda:FSZ17_22860"/>
<evidence type="ECO:0000256" key="4">
    <source>
        <dbReference type="ARBA" id="ARBA00022989"/>
    </source>
</evidence>